<keyword evidence="2" id="KW-1185">Reference proteome</keyword>
<dbReference type="AlphaFoldDB" id="A0A0V1CKI9"/>
<dbReference type="EMBL" id="JYDI01000167">
    <property type="protein sequence ID" value="KRY49745.1"/>
    <property type="molecule type" value="Genomic_DNA"/>
</dbReference>
<comment type="caution">
    <text evidence="1">The sequence shown here is derived from an EMBL/GenBank/DDBJ whole genome shotgun (WGS) entry which is preliminary data.</text>
</comment>
<gene>
    <name evidence="1" type="ORF">T03_5011</name>
</gene>
<evidence type="ECO:0000313" key="1">
    <source>
        <dbReference type="EMBL" id="KRY49745.1"/>
    </source>
</evidence>
<accession>A0A0V1CKI9</accession>
<proteinExistence type="predicted"/>
<evidence type="ECO:0000313" key="2">
    <source>
        <dbReference type="Proteomes" id="UP000054653"/>
    </source>
</evidence>
<protein>
    <submittedName>
        <fullName evidence="1">Uncharacterized protein</fullName>
    </submittedName>
</protein>
<sequence>MCVSYSLDNRKSRANAQNTVLLKFYDFSNFLLSHFHFVLNSYFSIICESVETLFYDFSNFLLSHFHFVLNSYFSIICESVETLAGFNVSYN</sequence>
<reference evidence="1 2" key="1">
    <citation type="submission" date="2015-01" db="EMBL/GenBank/DDBJ databases">
        <title>Evolution of Trichinella species and genotypes.</title>
        <authorList>
            <person name="Korhonen P.K."/>
            <person name="Edoardo P."/>
            <person name="Giuseppe L.R."/>
            <person name="Gasser R.B."/>
        </authorList>
    </citation>
    <scope>NUCLEOTIDE SEQUENCE [LARGE SCALE GENOMIC DNA]</scope>
    <source>
        <strain evidence="1">ISS120</strain>
    </source>
</reference>
<name>A0A0V1CKI9_TRIBR</name>
<dbReference type="Proteomes" id="UP000054653">
    <property type="component" value="Unassembled WGS sequence"/>
</dbReference>
<organism evidence="1 2">
    <name type="scientific">Trichinella britovi</name>
    <name type="common">Parasitic roundworm</name>
    <dbReference type="NCBI Taxonomy" id="45882"/>
    <lineage>
        <taxon>Eukaryota</taxon>
        <taxon>Metazoa</taxon>
        <taxon>Ecdysozoa</taxon>
        <taxon>Nematoda</taxon>
        <taxon>Enoplea</taxon>
        <taxon>Dorylaimia</taxon>
        <taxon>Trichinellida</taxon>
        <taxon>Trichinellidae</taxon>
        <taxon>Trichinella</taxon>
    </lineage>
</organism>